<dbReference type="InterPro" id="IPR004923">
    <property type="entry name" value="FTR1/Fip1/EfeU"/>
</dbReference>
<dbReference type="PANTHER" id="PTHR31632:SF2">
    <property type="entry name" value="PLASMA MEMBRANE IRON PERMEASE"/>
    <property type="match status" value="1"/>
</dbReference>
<keyword evidence="5 6" id="KW-0472">Membrane</keyword>
<evidence type="ECO:0000256" key="4">
    <source>
        <dbReference type="ARBA" id="ARBA00022989"/>
    </source>
</evidence>
<dbReference type="EMBL" id="SMSJ01000015">
    <property type="protein sequence ID" value="TDH62020.1"/>
    <property type="molecule type" value="Genomic_DNA"/>
</dbReference>
<proteinExistence type="inferred from homology"/>
<reference evidence="7 8" key="1">
    <citation type="journal article" date="2016" name="J. Microbiol.">
        <title>Dankookia rubra gen. nov., sp. nov., an alphaproteobacterium isolated from sediment of a shallow stream.</title>
        <authorList>
            <person name="Kim W.H."/>
            <person name="Kim D.H."/>
            <person name="Kang K."/>
            <person name="Ahn T.Y."/>
        </authorList>
    </citation>
    <scope>NUCLEOTIDE SEQUENCE [LARGE SCALE GENOMIC DNA]</scope>
    <source>
        <strain evidence="7 8">JCM30602</strain>
    </source>
</reference>
<comment type="subcellular location">
    <subcellularLocation>
        <location evidence="1">Membrane</location>
        <topology evidence="1">Multi-pass membrane protein</topology>
    </subcellularLocation>
</comment>
<protein>
    <submittedName>
        <fullName evidence="7">Iron permease FTR1</fullName>
    </submittedName>
</protein>
<evidence type="ECO:0000256" key="6">
    <source>
        <dbReference type="SAM" id="Phobius"/>
    </source>
</evidence>
<feature type="transmembrane region" description="Helical" evidence="6">
    <location>
        <begin position="6"/>
        <end position="30"/>
    </location>
</feature>
<name>A0A4R5QFK1_9PROT</name>
<dbReference type="AlphaFoldDB" id="A0A4R5QFK1"/>
<feature type="transmembrane region" description="Helical" evidence="6">
    <location>
        <begin position="113"/>
        <end position="130"/>
    </location>
</feature>
<keyword evidence="3 6" id="KW-0812">Transmembrane</keyword>
<sequence length="263" mass="27168">MSASIAVQAALILLREGLEAILVLAALAALLRKLAPERIGALWAGAGLGLLASLLAAGAYAAWRGGVHDDFVEGITCLAAAGLMLWTGGFLWRRADPRAWGAALTRQAQAALSADRVPVALGLIGFLAVFREGAETALFLAALGTEESMAGMLAGLAAGAAGLALLWWLLIRAAVRIPLRPLFRATSLFLLFMAARLVAAGIQEFQEQALVSFNPVSLPEVAEAIGVSPSWEGLAAQLLVLGGVGLVLAWPRRAAVPGHAAAE</sequence>
<dbReference type="PANTHER" id="PTHR31632">
    <property type="entry name" value="IRON TRANSPORTER FTH1"/>
    <property type="match status" value="1"/>
</dbReference>
<feature type="transmembrane region" description="Helical" evidence="6">
    <location>
        <begin position="42"/>
        <end position="65"/>
    </location>
</feature>
<dbReference type="OrthoDB" id="9779283at2"/>
<feature type="transmembrane region" description="Helical" evidence="6">
    <location>
        <begin position="71"/>
        <end position="92"/>
    </location>
</feature>
<dbReference type="Pfam" id="PF03239">
    <property type="entry name" value="FTR1"/>
    <property type="match status" value="1"/>
</dbReference>
<evidence type="ECO:0000256" key="3">
    <source>
        <dbReference type="ARBA" id="ARBA00022692"/>
    </source>
</evidence>
<evidence type="ECO:0000313" key="8">
    <source>
        <dbReference type="Proteomes" id="UP000295096"/>
    </source>
</evidence>
<keyword evidence="4 6" id="KW-1133">Transmembrane helix</keyword>
<accession>A0A4R5QFK1</accession>
<comment type="similarity">
    <text evidence="2">Belongs to the oxidase-dependent Fe transporter (OFeT) (TC 9.A.10.1) family.</text>
</comment>
<keyword evidence="8" id="KW-1185">Reference proteome</keyword>
<feature type="transmembrane region" description="Helical" evidence="6">
    <location>
        <begin position="150"/>
        <end position="170"/>
    </location>
</feature>
<evidence type="ECO:0000313" key="7">
    <source>
        <dbReference type="EMBL" id="TDH62020.1"/>
    </source>
</evidence>
<dbReference type="RefSeq" id="WP_133289172.1">
    <property type="nucleotide sequence ID" value="NZ_SMSJ01000015.1"/>
</dbReference>
<dbReference type="Proteomes" id="UP000295096">
    <property type="component" value="Unassembled WGS sequence"/>
</dbReference>
<evidence type="ECO:0000256" key="1">
    <source>
        <dbReference type="ARBA" id="ARBA00004141"/>
    </source>
</evidence>
<evidence type="ECO:0000256" key="5">
    <source>
        <dbReference type="ARBA" id="ARBA00023136"/>
    </source>
</evidence>
<dbReference type="GO" id="GO:0015093">
    <property type="term" value="F:ferrous iron transmembrane transporter activity"/>
    <property type="evidence" value="ECO:0007669"/>
    <property type="project" value="TreeGrafter"/>
</dbReference>
<gene>
    <name evidence="7" type="ORF">E2C06_13705</name>
</gene>
<organism evidence="7 8">
    <name type="scientific">Dankookia rubra</name>
    <dbReference type="NCBI Taxonomy" id="1442381"/>
    <lineage>
        <taxon>Bacteria</taxon>
        <taxon>Pseudomonadati</taxon>
        <taxon>Pseudomonadota</taxon>
        <taxon>Alphaproteobacteria</taxon>
        <taxon>Acetobacterales</taxon>
        <taxon>Roseomonadaceae</taxon>
        <taxon>Dankookia</taxon>
    </lineage>
</organism>
<comment type="caution">
    <text evidence="7">The sequence shown here is derived from an EMBL/GenBank/DDBJ whole genome shotgun (WGS) entry which is preliminary data.</text>
</comment>
<dbReference type="GO" id="GO:0033573">
    <property type="term" value="C:high-affinity iron permease complex"/>
    <property type="evidence" value="ECO:0007669"/>
    <property type="project" value="InterPro"/>
</dbReference>
<evidence type="ECO:0000256" key="2">
    <source>
        <dbReference type="ARBA" id="ARBA00008333"/>
    </source>
</evidence>